<comment type="caution">
    <text evidence="1">The sequence shown here is derived from an EMBL/GenBank/DDBJ whole genome shotgun (WGS) entry which is preliminary data.</text>
</comment>
<dbReference type="AlphaFoldDB" id="A0A645HYU1"/>
<accession>A0A645HYU1</accession>
<organism evidence="1">
    <name type="scientific">bioreactor metagenome</name>
    <dbReference type="NCBI Taxonomy" id="1076179"/>
    <lineage>
        <taxon>unclassified sequences</taxon>
        <taxon>metagenomes</taxon>
        <taxon>ecological metagenomes</taxon>
    </lineage>
</organism>
<dbReference type="EMBL" id="VSSQ01096883">
    <property type="protein sequence ID" value="MPN40463.1"/>
    <property type="molecule type" value="Genomic_DNA"/>
</dbReference>
<protein>
    <submittedName>
        <fullName evidence="1">Uncharacterized protein</fullName>
    </submittedName>
</protein>
<gene>
    <name evidence="1" type="ORF">SDC9_188000</name>
</gene>
<sequence>MLEEQIKELKLQNFKIHEDPLNSNVIGAKAASELMWGVNSENE</sequence>
<proteinExistence type="predicted"/>
<evidence type="ECO:0000313" key="1">
    <source>
        <dbReference type="EMBL" id="MPN40463.1"/>
    </source>
</evidence>
<name>A0A645HYU1_9ZZZZ</name>
<reference evidence="1" key="1">
    <citation type="submission" date="2019-08" db="EMBL/GenBank/DDBJ databases">
        <authorList>
            <person name="Kucharzyk K."/>
            <person name="Murdoch R.W."/>
            <person name="Higgins S."/>
            <person name="Loffler F."/>
        </authorList>
    </citation>
    <scope>NUCLEOTIDE SEQUENCE</scope>
</reference>